<feature type="transmembrane region" description="Helical" evidence="1">
    <location>
        <begin position="77"/>
        <end position="104"/>
    </location>
</feature>
<keyword evidence="1" id="KW-0812">Transmembrane</keyword>
<dbReference type="KEGG" id="mpq:ABA45_17865"/>
<sequence>MIQKGIGGVLILIGLVLLVLKVSSISETQQGWETWASPGNGALWFTGVLAVELTFLISRFTLGYFVYQSKNIGPWLFYPLAILTTISGLSGIILVTAVLALRFWQGGVHAAKT</sequence>
<protein>
    <submittedName>
        <fullName evidence="2">Uncharacterized protein</fullName>
    </submittedName>
</protein>
<keyword evidence="1" id="KW-0472">Membrane</keyword>
<dbReference type="PATRIC" id="fig|330734.3.peg.3757"/>
<proteinExistence type="predicted"/>
<evidence type="ECO:0000256" key="1">
    <source>
        <dbReference type="SAM" id="Phobius"/>
    </source>
</evidence>
<feature type="transmembrane region" description="Helical" evidence="1">
    <location>
        <begin position="42"/>
        <end position="65"/>
    </location>
</feature>
<evidence type="ECO:0000313" key="3">
    <source>
        <dbReference type="Proteomes" id="UP000036406"/>
    </source>
</evidence>
<keyword evidence="3" id="KW-1185">Reference proteome</keyword>
<gene>
    <name evidence="2" type="ORF">ABA45_17865</name>
</gene>
<accession>A0A0H4I8L4</accession>
<dbReference type="AlphaFoldDB" id="A0A0H4I8L4"/>
<keyword evidence="1" id="KW-1133">Transmembrane helix</keyword>
<reference evidence="2 3" key="1">
    <citation type="submission" date="2015-05" db="EMBL/GenBank/DDBJ databases">
        <title>Complete genome of Marinobacter psychrophilus strain 20041T isolated from sea-ice of the Canadian Basin.</title>
        <authorList>
            <person name="Song L."/>
            <person name="Ren L."/>
            <person name="Yu Y."/>
            <person name="Wang X."/>
        </authorList>
    </citation>
    <scope>NUCLEOTIDE SEQUENCE [LARGE SCALE GENOMIC DNA]</scope>
    <source>
        <strain evidence="2 3">20041</strain>
    </source>
</reference>
<dbReference type="Proteomes" id="UP000036406">
    <property type="component" value="Chromosome"/>
</dbReference>
<evidence type="ECO:0000313" key="2">
    <source>
        <dbReference type="EMBL" id="AKO54075.1"/>
    </source>
</evidence>
<dbReference type="EMBL" id="CP011494">
    <property type="protein sequence ID" value="AKO54075.1"/>
    <property type="molecule type" value="Genomic_DNA"/>
</dbReference>
<name>A0A0H4I8L4_9GAMM</name>
<organism evidence="2 3">
    <name type="scientific">Marinobacter psychrophilus</name>
    <dbReference type="NCBI Taxonomy" id="330734"/>
    <lineage>
        <taxon>Bacteria</taxon>
        <taxon>Pseudomonadati</taxon>
        <taxon>Pseudomonadota</taxon>
        <taxon>Gammaproteobacteria</taxon>
        <taxon>Pseudomonadales</taxon>
        <taxon>Marinobacteraceae</taxon>
        <taxon>Marinobacter</taxon>
    </lineage>
</organism>